<accession>A0ABQ3DCB3</accession>
<comment type="caution">
    <text evidence="1">The sequence shown here is derived from an EMBL/GenBank/DDBJ whole genome shotgun (WGS) entry which is preliminary data.</text>
</comment>
<dbReference type="Proteomes" id="UP000653644">
    <property type="component" value="Unassembled WGS sequence"/>
</dbReference>
<keyword evidence="2" id="KW-1185">Reference proteome</keyword>
<protein>
    <submittedName>
        <fullName evidence="1">Uncharacterized protein</fullName>
    </submittedName>
</protein>
<sequence>MHQYTEDALASGSVDSSLDEFDRLEIDRLQGRDATVETLA</sequence>
<reference evidence="2" key="1">
    <citation type="journal article" date="2019" name="Int. J. Syst. Evol. Microbiol.">
        <title>The Global Catalogue of Microorganisms (GCM) 10K type strain sequencing project: providing services to taxonomists for standard genome sequencing and annotation.</title>
        <authorList>
            <consortium name="The Broad Institute Genomics Platform"/>
            <consortium name="The Broad Institute Genome Sequencing Center for Infectious Disease"/>
            <person name="Wu L."/>
            <person name="Ma J."/>
        </authorList>
    </citation>
    <scope>NUCLEOTIDE SEQUENCE [LARGE SCALE GENOMIC DNA]</scope>
    <source>
        <strain evidence="2">JCM 4733</strain>
    </source>
</reference>
<evidence type="ECO:0000313" key="1">
    <source>
        <dbReference type="EMBL" id="GHA75626.1"/>
    </source>
</evidence>
<evidence type="ECO:0000313" key="2">
    <source>
        <dbReference type="Proteomes" id="UP000653644"/>
    </source>
</evidence>
<proteinExistence type="predicted"/>
<gene>
    <name evidence="1" type="ORF">GCM10010345_92270</name>
</gene>
<name>A0ABQ3DCB3_9ACTN</name>
<dbReference type="EMBL" id="BMVN01000106">
    <property type="protein sequence ID" value="GHA75626.1"/>
    <property type="molecule type" value="Genomic_DNA"/>
</dbReference>
<dbReference type="RefSeq" id="WP_268252874.1">
    <property type="nucleotide sequence ID" value="NZ_BMVN01000106.1"/>
</dbReference>
<organism evidence="1 2">
    <name type="scientific">Streptomyces canarius</name>
    <dbReference type="NCBI Taxonomy" id="285453"/>
    <lineage>
        <taxon>Bacteria</taxon>
        <taxon>Bacillati</taxon>
        <taxon>Actinomycetota</taxon>
        <taxon>Actinomycetes</taxon>
        <taxon>Kitasatosporales</taxon>
        <taxon>Streptomycetaceae</taxon>
        <taxon>Streptomyces</taxon>
    </lineage>
</organism>